<evidence type="ECO:0000256" key="8">
    <source>
        <dbReference type="NCBIfam" id="TIGR00445"/>
    </source>
</evidence>
<dbReference type="PANTHER" id="PTHR22926:SF5">
    <property type="entry name" value="PHOSPHO-N-ACETYLMURAMOYL-PENTAPEPTIDE-TRANSFERASE HOMOLOG"/>
    <property type="match status" value="1"/>
</dbReference>
<feature type="transmembrane region" description="Helical" evidence="7">
    <location>
        <begin position="115"/>
        <end position="133"/>
    </location>
</feature>
<dbReference type="GO" id="GO:0071555">
    <property type="term" value="P:cell wall organization"/>
    <property type="evidence" value="ECO:0007669"/>
    <property type="project" value="UniProtKB-KW"/>
</dbReference>
<evidence type="ECO:0000256" key="7">
    <source>
        <dbReference type="HAMAP-Rule" id="MF_00038"/>
    </source>
</evidence>
<dbReference type="AlphaFoldDB" id="A0A6J4RLP3"/>
<evidence type="ECO:0000256" key="1">
    <source>
        <dbReference type="ARBA" id="ARBA00004141"/>
    </source>
</evidence>
<evidence type="ECO:0000256" key="3">
    <source>
        <dbReference type="ARBA" id="ARBA00022679"/>
    </source>
</evidence>
<feature type="transmembrane region" description="Helical" evidence="7">
    <location>
        <begin position="178"/>
        <end position="197"/>
    </location>
</feature>
<feature type="transmembrane region" description="Helical" evidence="7">
    <location>
        <begin position="302"/>
        <end position="321"/>
    </location>
</feature>
<feature type="transmembrane region" description="Helical" evidence="7">
    <location>
        <begin position="253"/>
        <end position="275"/>
    </location>
</feature>
<dbReference type="NCBIfam" id="TIGR00445">
    <property type="entry name" value="mraY"/>
    <property type="match status" value="1"/>
</dbReference>
<dbReference type="Pfam" id="PF10555">
    <property type="entry name" value="MraY_sig1"/>
    <property type="match status" value="1"/>
</dbReference>
<name>A0A6J4RLP3_9ACTN</name>
<comment type="catalytic activity">
    <reaction evidence="7">
        <text>UDP-N-acetyl-alpha-D-muramoyl-L-alanyl-gamma-D-glutamyl-meso-2,6-diaminopimeloyl-D-alanyl-D-alanine + di-trans,octa-cis-undecaprenyl phosphate = di-trans,octa-cis-undecaprenyl diphospho-N-acetyl-alpha-D-muramoyl-L-alanyl-D-glutamyl-meso-2,6-diaminopimeloyl-D-alanyl-D-alanine + UMP</text>
        <dbReference type="Rhea" id="RHEA:28386"/>
        <dbReference type="ChEBI" id="CHEBI:57865"/>
        <dbReference type="ChEBI" id="CHEBI:60392"/>
        <dbReference type="ChEBI" id="CHEBI:61386"/>
        <dbReference type="ChEBI" id="CHEBI:61387"/>
        <dbReference type="EC" id="2.7.8.13"/>
    </reaction>
</comment>
<dbReference type="EC" id="2.7.8.13" evidence="7 8"/>
<evidence type="ECO:0000256" key="9">
    <source>
        <dbReference type="PIRSR" id="PIRSR600715-1"/>
    </source>
</evidence>
<dbReference type="GO" id="GO:0009252">
    <property type="term" value="P:peptidoglycan biosynthetic process"/>
    <property type="evidence" value="ECO:0007669"/>
    <property type="project" value="UniProtKB-UniRule"/>
</dbReference>
<comment type="subcellular location">
    <subcellularLocation>
        <location evidence="7">Cell membrane</location>
        <topology evidence="7">Multi-pass membrane protein</topology>
    </subcellularLocation>
    <subcellularLocation>
        <location evidence="1">Membrane</location>
        <topology evidence="1">Multi-pass membrane protein</topology>
    </subcellularLocation>
</comment>
<feature type="binding site" evidence="9">
    <location>
        <position position="170"/>
    </location>
    <ligand>
        <name>Mg(2+)</name>
        <dbReference type="ChEBI" id="CHEBI:18420"/>
    </ligand>
</feature>
<keyword evidence="6 7" id="KW-0472">Membrane</keyword>
<dbReference type="InterPro" id="IPR018480">
    <property type="entry name" value="PNAcMuramoyl-5peptid_Trfase_CS"/>
</dbReference>
<comment type="function">
    <text evidence="7">Catalyzes the initial step of the lipid cycle reactions in the biosynthesis of the cell wall peptidoglycan: transfers peptidoglycan precursor phospho-MurNAc-pentapeptide from UDP-MurNAc-pentapeptide onto the lipid carrier undecaprenyl phosphate, yielding undecaprenyl-pyrophosphoryl-MurNAc-pentapeptide, known as lipid I.</text>
</comment>
<keyword evidence="3 7" id="KW-0808">Transferase</keyword>
<dbReference type="Pfam" id="PF00953">
    <property type="entry name" value="Glycos_transf_4"/>
    <property type="match status" value="1"/>
</dbReference>
<dbReference type="GO" id="GO:0008360">
    <property type="term" value="P:regulation of cell shape"/>
    <property type="evidence" value="ECO:0007669"/>
    <property type="project" value="UniProtKB-KW"/>
</dbReference>
<gene>
    <name evidence="7" type="primary">mraY</name>
    <name evidence="10" type="ORF">AVDCRST_MAG53-135</name>
</gene>
<feature type="transmembrane region" description="Helical" evidence="7">
    <location>
        <begin position="227"/>
        <end position="247"/>
    </location>
</feature>
<keyword evidence="7" id="KW-0573">Peptidoglycan synthesis</keyword>
<dbReference type="GO" id="GO:0005886">
    <property type="term" value="C:plasma membrane"/>
    <property type="evidence" value="ECO:0007669"/>
    <property type="project" value="UniProtKB-SubCell"/>
</dbReference>
<comment type="similarity">
    <text evidence="2 7">Belongs to the glycosyltransferase 4 family. MraY subfamily.</text>
</comment>
<dbReference type="PROSITE" id="PS01348">
    <property type="entry name" value="MRAY_2"/>
    <property type="match status" value="1"/>
</dbReference>
<proteinExistence type="inferred from homology"/>
<keyword evidence="7" id="KW-0131">Cell cycle</keyword>
<dbReference type="GO" id="GO:0008963">
    <property type="term" value="F:phospho-N-acetylmuramoyl-pentapeptide-transferase activity"/>
    <property type="evidence" value="ECO:0007669"/>
    <property type="project" value="UniProtKB-UniRule"/>
</dbReference>
<evidence type="ECO:0000256" key="6">
    <source>
        <dbReference type="ARBA" id="ARBA00023136"/>
    </source>
</evidence>
<dbReference type="HAMAP" id="MF_00038">
    <property type="entry name" value="MraY"/>
    <property type="match status" value="1"/>
</dbReference>
<keyword evidence="7" id="KW-1003">Cell membrane</keyword>
<sequence>MTELGEVLIGGTASLLICIFLSPKFIGFLRAREFGQQIRDEGPAGHHAKAGTPTMGGIILFVAVSIPFLILVDYDDSRAIAVYGAAMALAALGLLDDAQKVFKRRSLGLRGRWKLIATVVISLFLWYMATEQAGLDTTLRLRTIDATIDLGPFYLALVYLVVAGTSNAVNLTDGLDGLAAGCAAIVLLAYLGITFITGGQQELALLCGCLAGACVGFLWFNAFPATIFMGDTGSLGLGGAVGGLAIMTKTEELLILLGGIFVVEALSVIIQVFSFQTFRKRVFLMAPIHHHFEISGWSETKIILRFWIVATVCAAIGFTLYQKSIS</sequence>
<protein>
    <recommendedName>
        <fullName evidence="7 8">Phospho-N-acetylmuramoyl-pentapeptide-transferase</fullName>
        <ecNumber evidence="7 8">2.7.8.13</ecNumber>
    </recommendedName>
    <alternativeName>
        <fullName evidence="7">UDP-MurNAc-pentapeptide phosphotransferase</fullName>
    </alternativeName>
</protein>
<dbReference type="CDD" id="cd06852">
    <property type="entry name" value="GT_MraY"/>
    <property type="match status" value="1"/>
</dbReference>
<dbReference type="InterPro" id="IPR003524">
    <property type="entry name" value="PNAcMuramoyl-5peptid_Trfase"/>
</dbReference>
<feature type="transmembrane region" description="Helical" evidence="7">
    <location>
        <begin position="78"/>
        <end position="95"/>
    </location>
</feature>
<comment type="pathway">
    <text evidence="7">Cell wall biogenesis; peptidoglycan biosynthesis.</text>
</comment>
<organism evidence="10">
    <name type="scientific">uncultured Solirubrobacteraceae bacterium</name>
    <dbReference type="NCBI Taxonomy" id="1162706"/>
    <lineage>
        <taxon>Bacteria</taxon>
        <taxon>Bacillati</taxon>
        <taxon>Actinomycetota</taxon>
        <taxon>Thermoleophilia</taxon>
        <taxon>Solirubrobacterales</taxon>
        <taxon>Solirubrobacteraceae</taxon>
        <taxon>environmental samples</taxon>
    </lineage>
</organism>
<evidence type="ECO:0000256" key="2">
    <source>
        <dbReference type="ARBA" id="ARBA00005583"/>
    </source>
</evidence>
<dbReference type="InterPro" id="IPR000715">
    <property type="entry name" value="Glycosyl_transferase_4"/>
</dbReference>
<dbReference type="GO" id="GO:0046872">
    <property type="term" value="F:metal ion binding"/>
    <property type="evidence" value="ECO:0007669"/>
    <property type="project" value="UniProtKB-KW"/>
</dbReference>
<dbReference type="PROSITE" id="PS01347">
    <property type="entry name" value="MRAY_1"/>
    <property type="match status" value="1"/>
</dbReference>
<keyword evidence="7 9" id="KW-0479">Metal-binding</keyword>
<feature type="transmembrane region" description="Helical" evidence="7">
    <location>
        <begin position="153"/>
        <end position="171"/>
    </location>
</feature>
<accession>A0A6J4RLP3</accession>
<feature type="transmembrane region" description="Helical" evidence="7">
    <location>
        <begin position="203"/>
        <end position="220"/>
    </location>
</feature>
<evidence type="ECO:0000256" key="5">
    <source>
        <dbReference type="ARBA" id="ARBA00022989"/>
    </source>
</evidence>
<evidence type="ECO:0000256" key="4">
    <source>
        <dbReference type="ARBA" id="ARBA00022692"/>
    </source>
</evidence>
<dbReference type="EMBL" id="CADCVR010000007">
    <property type="protein sequence ID" value="CAA9474217.1"/>
    <property type="molecule type" value="Genomic_DNA"/>
</dbReference>
<reference evidence="10" key="1">
    <citation type="submission" date="2020-02" db="EMBL/GenBank/DDBJ databases">
        <authorList>
            <person name="Meier V. D."/>
        </authorList>
    </citation>
    <scope>NUCLEOTIDE SEQUENCE</scope>
    <source>
        <strain evidence="10">AVDCRST_MAG53</strain>
    </source>
</reference>
<keyword evidence="7 9" id="KW-0460">Magnesium</keyword>
<keyword evidence="4 7" id="KW-0812">Transmembrane</keyword>
<keyword evidence="7" id="KW-0133">Cell shape</keyword>
<feature type="transmembrane region" description="Helical" evidence="7">
    <location>
        <begin position="50"/>
        <end position="72"/>
    </location>
</feature>
<keyword evidence="5 7" id="KW-1133">Transmembrane helix</keyword>
<keyword evidence="7" id="KW-0961">Cell wall biogenesis/degradation</keyword>
<dbReference type="UniPathway" id="UPA00219"/>
<comment type="cofactor">
    <cofactor evidence="7 9">
        <name>Mg(2+)</name>
        <dbReference type="ChEBI" id="CHEBI:18420"/>
    </cofactor>
</comment>
<feature type="binding site" evidence="9">
    <location>
        <position position="231"/>
    </location>
    <ligand>
        <name>Mg(2+)</name>
        <dbReference type="ChEBI" id="CHEBI:18420"/>
    </ligand>
</feature>
<feature type="transmembrane region" description="Helical" evidence="7">
    <location>
        <begin position="6"/>
        <end position="29"/>
    </location>
</feature>
<evidence type="ECO:0000313" key="10">
    <source>
        <dbReference type="EMBL" id="CAA9474217.1"/>
    </source>
</evidence>
<dbReference type="GO" id="GO:0051301">
    <property type="term" value="P:cell division"/>
    <property type="evidence" value="ECO:0007669"/>
    <property type="project" value="UniProtKB-KW"/>
</dbReference>
<dbReference type="PANTHER" id="PTHR22926">
    <property type="entry name" value="PHOSPHO-N-ACETYLMURAMOYL-PENTAPEPTIDE-TRANSFERASE"/>
    <property type="match status" value="1"/>
</dbReference>
<keyword evidence="7" id="KW-0132">Cell division</keyword>